<name>A0ABR1F836_9ASCO</name>
<sequence length="84" mass="9018">MLNACVLQLLTDLPNAFAFEVLLILSIVSCSLVLLFALVAAICLLFIPHTSHFVQGQFLTLPFLISALALPGLLTSLQRSAPIP</sequence>
<comment type="caution">
    <text evidence="2">The sequence shown here is derived from an EMBL/GenBank/DDBJ whole genome shotgun (WGS) entry which is preliminary data.</text>
</comment>
<keyword evidence="3" id="KW-1185">Reference proteome</keyword>
<evidence type="ECO:0000256" key="1">
    <source>
        <dbReference type="SAM" id="Phobius"/>
    </source>
</evidence>
<keyword evidence="1" id="KW-1133">Transmembrane helix</keyword>
<proteinExistence type="predicted"/>
<dbReference type="RefSeq" id="XP_064769051.1">
    <property type="nucleotide sequence ID" value="XM_064912159.1"/>
</dbReference>
<dbReference type="GeneID" id="90037671"/>
<evidence type="ECO:0000313" key="2">
    <source>
        <dbReference type="EMBL" id="KAK7206018.1"/>
    </source>
</evidence>
<keyword evidence="1" id="KW-0812">Transmembrane</keyword>
<feature type="transmembrane region" description="Helical" evidence="1">
    <location>
        <begin position="59"/>
        <end position="77"/>
    </location>
</feature>
<accession>A0ABR1F836</accession>
<feature type="transmembrane region" description="Helical" evidence="1">
    <location>
        <begin position="21"/>
        <end position="47"/>
    </location>
</feature>
<dbReference type="Proteomes" id="UP001498771">
    <property type="component" value="Unassembled WGS sequence"/>
</dbReference>
<evidence type="ECO:0000313" key="3">
    <source>
        <dbReference type="Proteomes" id="UP001498771"/>
    </source>
</evidence>
<organism evidence="2 3">
    <name type="scientific">Myxozyma melibiosi</name>
    <dbReference type="NCBI Taxonomy" id="54550"/>
    <lineage>
        <taxon>Eukaryota</taxon>
        <taxon>Fungi</taxon>
        <taxon>Dikarya</taxon>
        <taxon>Ascomycota</taxon>
        <taxon>Saccharomycotina</taxon>
        <taxon>Lipomycetes</taxon>
        <taxon>Lipomycetales</taxon>
        <taxon>Lipomycetaceae</taxon>
        <taxon>Myxozyma</taxon>
    </lineage>
</organism>
<keyword evidence="1" id="KW-0472">Membrane</keyword>
<dbReference type="EMBL" id="JBBJBU010000003">
    <property type="protein sequence ID" value="KAK7206018.1"/>
    <property type="molecule type" value="Genomic_DNA"/>
</dbReference>
<gene>
    <name evidence="2" type="ORF">BZA70DRAFT_275465</name>
</gene>
<protein>
    <submittedName>
        <fullName evidence="2">Uncharacterized protein</fullName>
    </submittedName>
</protein>
<reference evidence="2 3" key="1">
    <citation type="submission" date="2024-03" db="EMBL/GenBank/DDBJ databases">
        <title>Genome-scale model development and genomic sequencing of the oleaginous clade Lipomyces.</title>
        <authorList>
            <consortium name="Lawrence Berkeley National Laboratory"/>
            <person name="Czajka J.J."/>
            <person name="Han Y."/>
            <person name="Kim J."/>
            <person name="Mondo S.J."/>
            <person name="Hofstad B.A."/>
            <person name="Robles A."/>
            <person name="Haridas S."/>
            <person name="Riley R."/>
            <person name="LaButti K."/>
            <person name="Pangilinan J."/>
            <person name="Andreopoulos W."/>
            <person name="Lipzen A."/>
            <person name="Yan J."/>
            <person name="Wang M."/>
            <person name="Ng V."/>
            <person name="Grigoriev I.V."/>
            <person name="Spatafora J.W."/>
            <person name="Magnuson J.K."/>
            <person name="Baker S.E."/>
            <person name="Pomraning K.R."/>
        </authorList>
    </citation>
    <scope>NUCLEOTIDE SEQUENCE [LARGE SCALE GENOMIC DNA]</scope>
    <source>
        <strain evidence="2 3">Phaff 52-87</strain>
    </source>
</reference>